<sequence length="115" mass="13337">FPACARQTRTREEHRRKNTWNELGGRRGHPRVERPRMRTSAAAKFTVPGLVASRKRFQLDSEHFNFSRRIQFRQNFIADCQPARTSARHGLREKCVVITRTLPDHGGHALVSNSF</sequence>
<dbReference type="AlphaFoldDB" id="A0A131ZAV3"/>
<evidence type="ECO:0000313" key="2">
    <source>
        <dbReference type="EMBL" id="JAP87351.1"/>
    </source>
</evidence>
<feature type="region of interest" description="Disordered" evidence="1">
    <location>
        <begin position="1"/>
        <end position="37"/>
    </location>
</feature>
<proteinExistence type="predicted"/>
<protein>
    <submittedName>
        <fullName evidence="2">Uncharacterized protein</fullName>
    </submittedName>
</protein>
<name>A0A131ZAV3_RHIAP</name>
<feature type="non-terminal residue" evidence="2">
    <location>
        <position position="1"/>
    </location>
</feature>
<dbReference type="EMBL" id="GEDV01001206">
    <property type="protein sequence ID" value="JAP87351.1"/>
    <property type="molecule type" value="Transcribed_RNA"/>
</dbReference>
<organism evidence="2">
    <name type="scientific">Rhipicephalus appendiculatus</name>
    <name type="common">Brown ear tick</name>
    <dbReference type="NCBI Taxonomy" id="34631"/>
    <lineage>
        <taxon>Eukaryota</taxon>
        <taxon>Metazoa</taxon>
        <taxon>Ecdysozoa</taxon>
        <taxon>Arthropoda</taxon>
        <taxon>Chelicerata</taxon>
        <taxon>Arachnida</taxon>
        <taxon>Acari</taxon>
        <taxon>Parasitiformes</taxon>
        <taxon>Ixodida</taxon>
        <taxon>Ixodoidea</taxon>
        <taxon>Ixodidae</taxon>
        <taxon>Rhipicephalinae</taxon>
        <taxon>Rhipicephalus</taxon>
        <taxon>Rhipicephalus</taxon>
    </lineage>
</organism>
<accession>A0A131ZAV3</accession>
<evidence type="ECO:0000256" key="1">
    <source>
        <dbReference type="SAM" id="MobiDB-lite"/>
    </source>
</evidence>
<reference evidence="2" key="1">
    <citation type="journal article" date="2016" name="Ticks Tick Borne Dis.">
        <title>De novo assembly and annotation of the salivary gland transcriptome of Rhipicephalus appendiculatus male and female ticks during blood feeding.</title>
        <authorList>
            <person name="de Castro M.H."/>
            <person name="de Klerk D."/>
            <person name="Pienaar R."/>
            <person name="Latif A.A."/>
            <person name="Rees D.J."/>
            <person name="Mans B.J."/>
        </authorList>
    </citation>
    <scope>NUCLEOTIDE SEQUENCE</scope>
    <source>
        <tissue evidence="2">Salivary glands</tissue>
    </source>
</reference>